<feature type="compositionally biased region" description="Low complexity" evidence="1">
    <location>
        <begin position="33"/>
        <end position="47"/>
    </location>
</feature>
<gene>
    <name evidence="2" type="ORF">FMUND_6449</name>
</gene>
<keyword evidence="3" id="KW-1185">Reference proteome</keyword>
<accession>A0A8H5YP64</accession>
<protein>
    <submittedName>
        <fullName evidence="2">Uncharacterized protein</fullName>
    </submittedName>
</protein>
<dbReference type="Proteomes" id="UP000544331">
    <property type="component" value="Unassembled WGS sequence"/>
</dbReference>
<sequence>MSDVQDPIPNDEAASDTSSMIVETGKLDINDPSSTSSTNEGESSITSQPDLTIIRAPRIVTINHVGELRLIGILDPLDRAVGYYFDNPHEEFRVRNIMAHCNLAIQAIVFQGERCAGNHVARKLPSLYPGRGVREFHFDLPFRVASPAAFRQLKLPLGFRRCFLGLKPKGTVVHKLARDAECDPKLVKRYNRIFKAWKDENGALPEGKCDVALMAWPRMAYCAGGMSLEFVQELEADSLGGTDVVMW</sequence>
<reference evidence="2 3" key="1">
    <citation type="submission" date="2020-05" db="EMBL/GenBank/DDBJ databases">
        <title>Identification and distribution of gene clusters putatively required for synthesis of sphingolipid metabolism inhibitors in phylogenetically diverse species of the filamentous fungus Fusarium.</title>
        <authorList>
            <person name="Kim H.-S."/>
            <person name="Busman M."/>
            <person name="Brown D.W."/>
            <person name="Divon H."/>
            <person name="Uhlig S."/>
            <person name="Proctor R.H."/>
        </authorList>
    </citation>
    <scope>NUCLEOTIDE SEQUENCE [LARGE SCALE GENOMIC DNA]</scope>
    <source>
        <strain evidence="2 3">NRRL 66235</strain>
    </source>
</reference>
<evidence type="ECO:0000256" key="1">
    <source>
        <dbReference type="SAM" id="MobiDB-lite"/>
    </source>
</evidence>
<feature type="region of interest" description="Disordered" evidence="1">
    <location>
        <begin position="26"/>
        <end position="48"/>
    </location>
</feature>
<proteinExistence type="predicted"/>
<evidence type="ECO:0000313" key="2">
    <source>
        <dbReference type="EMBL" id="KAF5716300.1"/>
    </source>
</evidence>
<evidence type="ECO:0000313" key="3">
    <source>
        <dbReference type="Proteomes" id="UP000544331"/>
    </source>
</evidence>
<dbReference type="EMBL" id="JAAOAN010000206">
    <property type="protein sequence ID" value="KAF5716300.1"/>
    <property type="molecule type" value="Genomic_DNA"/>
</dbReference>
<organism evidence="2 3">
    <name type="scientific">Fusarium mundagurra</name>
    <dbReference type="NCBI Taxonomy" id="1567541"/>
    <lineage>
        <taxon>Eukaryota</taxon>
        <taxon>Fungi</taxon>
        <taxon>Dikarya</taxon>
        <taxon>Ascomycota</taxon>
        <taxon>Pezizomycotina</taxon>
        <taxon>Sordariomycetes</taxon>
        <taxon>Hypocreomycetidae</taxon>
        <taxon>Hypocreales</taxon>
        <taxon>Nectriaceae</taxon>
        <taxon>Fusarium</taxon>
        <taxon>Fusarium fujikuroi species complex</taxon>
    </lineage>
</organism>
<comment type="caution">
    <text evidence="2">The sequence shown here is derived from an EMBL/GenBank/DDBJ whole genome shotgun (WGS) entry which is preliminary data.</text>
</comment>
<name>A0A8H5YP64_9HYPO</name>
<dbReference type="AlphaFoldDB" id="A0A8H5YP64"/>
<dbReference type="OrthoDB" id="5026901at2759"/>